<dbReference type="EMBL" id="CAICTM010000003">
    <property type="protein sequence ID" value="CAB9496239.1"/>
    <property type="molecule type" value="Genomic_DNA"/>
</dbReference>
<evidence type="ECO:0008006" key="5">
    <source>
        <dbReference type="Google" id="ProtNLM"/>
    </source>
</evidence>
<evidence type="ECO:0000313" key="4">
    <source>
        <dbReference type="Proteomes" id="UP001153069"/>
    </source>
</evidence>
<feature type="transmembrane region" description="Helical" evidence="2">
    <location>
        <begin position="134"/>
        <end position="154"/>
    </location>
</feature>
<evidence type="ECO:0000256" key="2">
    <source>
        <dbReference type="SAM" id="Phobius"/>
    </source>
</evidence>
<feature type="transmembrane region" description="Helical" evidence="2">
    <location>
        <begin position="14"/>
        <end position="34"/>
    </location>
</feature>
<keyword evidence="4" id="KW-1185">Reference proteome</keyword>
<name>A0A9N8D540_9STRA</name>
<accession>A0A9N8D540</accession>
<gene>
    <name evidence="3" type="ORF">SEMRO_3_G002140.1</name>
</gene>
<dbReference type="AlphaFoldDB" id="A0A9N8D540"/>
<comment type="caution">
    <text evidence="3">The sequence shown here is derived from an EMBL/GenBank/DDBJ whole genome shotgun (WGS) entry which is preliminary data.</text>
</comment>
<keyword evidence="2" id="KW-0472">Membrane</keyword>
<sequence>MSSEASQRMQSEDLGMFMGIGGCCLLFFWMPWIVLDLVFAGGDSECLTQEITEYSISMDLATWLQVQAAIMIVLAGILMVAAIMACFTPIGALLGGCGLCLLTIHPLFSMPWTIVGALMFWGELDPAGTCDRGLTIYMYFNLIIGCFSIFSCCCRDRVRPSTEQTAPHDAPQKTETSPIV</sequence>
<feature type="transmembrane region" description="Helical" evidence="2">
    <location>
        <begin position="68"/>
        <end position="87"/>
    </location>
</feature>
<keyword evidence="2" id="KW-0812">Transmembrane</keyword>
<evidence type="ECO:0000256" key="1">
    <source>
        <dbReference type="SAM" id="MobiDB-lite"/>
    </source>
</evidence>
<organism evidence="3 4">
    <name type="scientific">Seminavis robusta</name>
    <dbReference type="NCBI Taxonomy" id="568900"/>
    <lineage>
        <taxon>Eukaryota</taxon>
        <taxon>Sar</taxon>
        <taxon>Stramenopiles</taxon>
        <taxon>Ochrophyta</taxon>
        <taxon>Bacillariophyta</taxon>
        <taxon>Bacillariophyceae</taxon>
        <taxon>Bacillariophycidae</taxon>
        <taxon>Naviculales</taxon>
        <taxon>Naviculaceae</taxon>
        <taxon>Seminavis</taxon>
    </lineage>
</organism>
<keyword evidence="2" id="KW-1133">Transmembrane helix</keyword>
<protein>
    <recommendedName>
        <fullName evidence="5">Transmembrane protein</fullName>
    </recommendedName>
</protein>
<proteinExistence type="predicted"/>
<evidence type="ECO:0000313" key="3">
    <source>
        <dbReference type="EMBL" id="CAB9496239.1"/>
    </source>
</evidence>
<feature type="transmembrane region" description="Helical" evidence="2">
    <location>
        <begin position="99"/>
        <end position="122"/>
    </location>
</feature>
<feature type="region of interest" description="Disordered" evidence="1">
    <location>
        <begin position="161"/>
        <end position="180"/>
    </location>
</feature>
<reference evidence="3" key="1">
    <citation type="submission" date="2020-06" db="EMBL/GenBank/DDBJ databases">
        <authorList>
            <consortium name="Plant Systems Biology data submission"/>
        </authorList>
    </citation>
    <scope>NUCLEOTIDE SEQUENCE</scope>
    <source>
        <strain evidence="3">D6</strain>
    </source>
</reference>
<dbReference type="Proteomes" id="UP001153069">
    <property type="component" value="Unassembled WGS sequence"/>
</dbReference>